<dbReference type="OrthoDB" id="9766019at2"/>
<protein>
    <submittedName>
        <fullName evidence="5">Hsp70 protein</fullName>
    </submittedName>
</protein>
<reference evidence="5 6" key="1">
    <citation type="submission" date="2016-10" db="EMBL/GenBank/DDBJ databases">
        <authorList>
            <person name="de Groot N.N."/>
        </authorList>
    </citation>
    <scope>NUCLEOTIDE SEQUENCE [LARGE SCALE GENOMIC DNA]</scope>
    <source>
        <strain evidence="5 6">DSM 44468</strain>
    </source>
</reference>
<dbReference type="InterPro" id="IPR013126">
    <property type="entry name" value="Hsp_70_fam"/>
</dbReference>
<proteinExistence type="predicted"/>
<dbReference type="Gene3D" id="3.90.640.10">
    <property type="entry name" value="Actin, Chain A, domain 4"/>
    <property type="match status" value="1"/>
</dbReference>
<keyword evidence="2" id="KW-0067">ATP-binding</keyword>
<keyword evidence="3" id="KW-0143">Chaperone</keyword>
<dbReference type="Gene3D" id="3.30.420.40">
    <property type="match status" value="2"/>
</dbReference>
<accession>A0A1I3V6U4</accession>
<name>A0A1I3V6U4_9PSEU</name>
<dbReference type="InterPro" id="IPR043129">
    <property type="entry name" value="ATPase_NBD"/>
</dbReference>
<evidence type="ECO:0000256" key="3">
    <source>
        <dbReference type="ARBA" id="ARBA00023186"/>
    </source>
</evidence>
<feature type="compositionally biased region" description="Low complexity" evidence="4">
    <location>
        <begin position="314"/>
        <end position="326"/>
    </location>
</feature>
<dbReference type="RefSeq" id="WP_091509214.1">
    <property type="nucleotide sequence ID" value="NZ_FORP01000010.1"/>
</dbReference>
<dbReference type="GO" id="GO:0140662">
    <property type="term" value="F:ATP-dependent protein folding chaperone"/>
    <property type="evidence" value="ECO:0007669"/>
    <property type="project" value="InterPro"/>
</dbReference>
<evidence type="ECO:0000313" key="6">
    <source>
        <dbReference type="Proteomes" id="UP000199025"/>
    </source>
</evidence>
<evidence type="ECO:0000256" key="1">
    <source>
        <dbReference type="ARBA" id="ARBA00022741"/>
    </source>
</evidence>
<gene>
    <name evidence="5" type="ORF">SAMN05421835_110156</name>
</gene>
<feature type="compositionally biased region" description="Pro residues" evidence="4">
    <location>
        <begin position="346"/>
        <end position="355"/>
    </location>
</feature>
<dbReference type="SUPFAM" id="SSF53067">
    <property type="entry name" value="Actin-like ATPase domain"/>
    <property type="match status" value="2"/>
</dbReference>
<keyword evidence="6" id="KW-1185">Reference proteome</keyword>
<dbReference type="GO" id="GO:0005524">
    <property type="term" value="F:ATP binding"/>
    <property type="evidence" value="ECO:0007669"/>
    <property type="project" value="UniProtKB-KW"/>
</dbReference>
<evidence type="ECO:0000313" key="5">
    <source>
        <dbReference type="EMBL" id="SFJ90683.1"/>
    </source>
</evidence>
<evidence type="ECO:0000256" key="2">
    <source>
        <dbReference type="ARBA" id="ARBA00022840"/>
    </source>
</evidence>
<dbReference type="STRING" id="115433.SAMN05421835_110156"/>
<dbReference type="Proteomes" id="UP000199025">
    <property type="component" value="Unassembled WGS sequence"/>
</dbReference>
<dbReference type="EMBL" id="FORP01000010">
    <property type="protein sequence ID" value="SFJ90683.1"/>
    <property type="molecule type" value="Genomic_DNA"/>
</dbReference>
<keyword evidence="1" id="KW-0547">Nucleotide-binding</keyword>
<dbReference type="Pfam" id="PF00012">
    <property type="entry name" value="HSP70"/>
    <property type="match status" value="1"/>
</dbReference>
<feature type="region of interest" description="Disordered" evidence="4">
    <location>
        <begin position="314"/>
        <end position="380"/>
    </location>
</feature>
<organism evidence="5 6">
    <name type="scientific">Amycolatopsis sacchari</name>
    <dbReference type="NCBI Taxonomy" id="115433"/>
    <lineage>
        <taxon>Bacteria</taxon>
        <taxon>Bacillati</taxon>
        <taxon>Actinomycetota</taxon>
        <taxon>Actinomycetes</taxon>
        <taxon>Pseudonocardiales</taxon>
        <taxon>Pseudonocardiaceae</taxon>
        <taxon>Amycolatopsis</taxon>
    </lineage>
</organism>
<evidence type="ECO:0000256" key="4">
    <source>
        <dbReference type="SAM" id="MobiDB-lite"/>
    </source>
</evidence>
<sequence length="380" mass="40663">MRYVLGIDLGGTRIKAAVCRRAGEVWGEPEVVCSLESVLHVAPDATVVAGPEARRRALAEPGRSARGFARRIGDDVPLLLGDELYRPEALTAVVAGWVADEVAEAEGVEADRIALTHPPGWGGHRRRLLHDALAEAGLPGALLLPTPIAAAESLFVRERVEPGSLLGVCRLGGEYVDTALLRRAAATFELVSSDEQLAPPLDDVLTEHAVARFGGEAAQLHDACVEAKELLSSSPEVDLPGRLTRTEFERLAEPYLRLALTPLRRYEQLSAALLVGGTARIPLAGRLAEEVLDCRVVVDPDPATPACRGAALAARPPAEAPPASTALVPRVTGLPELEPEEVYDPEPSPPRPPVVVTPLEPPRRRFVPTRRSGSRDEDDE</sequence>
<dbReference type="AlphaFoldDB" id="A0A1I3V6U4"/>